<proteinExistence type="predicted"/>
<name>A0A835UF86_VANPL</name>
<dbReference type="Proteomes" id="UP000639772">
    <property type="component" value="Chromosome 12"/>
</dbReference>
<gene>
    <name evidence="2" type="ORF">HPP92_022241</name>
</gene>
<evidence type="ECO:0000313" key="3">
    <source>
        <dbReference type="Proteomes" id="UP000639772"/>
    </source>
</evidence>
<comment type="caution">
    <text evidence="2">The sequence shown here is derived from an EMBL/GenBank/DDBJ whole genome shotgun (WGS) entry which is preliminary data.</text>
</comment>
<dbReference type="EMBL" id="JADCNM010000012">
    <property type="protein sequence ID" value="KAG0459113.1"/>
    <property type="molecule type" value="Genomic_DNA"/>
</dbReference>
<dbReference type="AlphaFoldDB" id="A0A835UF86"/>
<organism evidence="2 3">
    <name type="scientific">Vanilla planifolia</name>
    <name type="common">Vanilla</name>
    <dbReference type="NCBI Taxonomy" id="51239"/>
    <lineage>
        <taxon>Eukaryota</taxon>
        <taxon>Viridiplantae</taxon>
        <taxon>Streptophyta</taxon>
        <taxon>Embryophyta</taxon>
        <taxon>Tracheophyta</taxon>
        <taxon>Spermatophyta</taxon>
        <taxon>Magnoliopsida</taxon>
        <taxon>Liliopsida</taxon>
        <taxon>Asparagales</taxon>
        <taxon>Orchidaceae</taxon>
        <taxon>Vanilloideae</taxon>
        <taxon>Vanilleae</taxon>
        <taxon>Vanilla</taxon>
    </lineage>
</organism>
<evidence type="ECO:0000313" key="2">
    <source>
        <dbReference type="EMBL" id="KAG0459113.1"/>
    </source>
</evidence>
<feature type="region of interest" description="Disordered" evidence="1">
    <location>
        <begin position="44"/>
        <end position="67"/>
    </location>
</feature>
<protein>
    <submittedName>
        <fullName evidence="2">Uncharacterized protein</fullName>
    </submittedName>
</protein>
<evidence type="ECO:0000256" key="1">
    <source>
        <dbReference type="SAM" id="MobiDB-lite"/>
    </source>
</evidence>
<sequence>MVAVHAASAAVWLSASRWGCGRAVSGLWHHVSARQREGAEFVAPTGGLASQADPSTRPLSTGGRPTNDGLLGGLAGVRARCHYRLGVPLVEG</sequence>
<accession>A0A835UF86</accession>
<reference evidence="2 3" key="1">
    <citation type="journal article" date="2020" name="Nat. Food">
        <title>A phased Vanilla planifolia genome enables genetic improvement of flavour and production.</title>
        <authorList>
            <person name="Hasing T."/>
            <person name="Tang H."/>
            <person name="Brym M."/>
            <person name="Khazi F."/>
            <person name="Huang T."/>
            <person name="Chambers A.H."/>
        </authorList>
    </citation>
    <scope>NUCLEOTIDE SEQUENCE [LARGE SCALE GENOMIC DNA]</scope>
    <source>
        <tissue evidence="2">Leaf</tissue>
    </source>
</reference>